<evidence type="ECO:0000313" key="8">
    <source>
        <dbReference type="EMBL" id="RMZ55646.1"/>
    </source>
</evidence>
<dbReference type="GO" id="GO:0006397">
    <property type="term" value="P:mRNA processing"/>
    <property type="evidence" value="ECO:0007669"/>
    <property type="project" value="UniProtKB-UniRule"/>
</dbReference>
<gene>
    <name evidence="6" type="primary">LSM1</name>
    <name evidence="8" type="ORF">APUTEX25_000229</name>
</gene>
<organism evidence="8 9">
    <name type="scientific">Auxenochlorella protothecoides</name>
    <name type="common">Green microalga</name>
    <name type="synonym">Chlorella protothecoides</name>
    <dbReference type="NCBI Taxonomy" id="3075"/>
    <lineage>
        <taxon>Eukaryota</taxon>
        <taxon>Viridiplantae</taxon>
        <taxon>Chlorophyta</taxon>
        <taxon>core chlorophytes</taxon>
        <taxon>Trebouxiophyceae</taxon>
        <taxon>Chlorellales</taxon>
        <taxon>Chlorellaceae</taxon>
        <taxon>Auxenochlorella</taxon>
    </lineage>
</organism>
<dbReference type="GO" id="GO:0000932">
    <property type="term" value="C:P-body"/>
    <property type="evidence" value="ECO:0007669"/>
    <property type="project" value="UniProtKB-SubCell"/>
</dbReference>
<proteinExistence type="inferred from homology"/>
<dbReference type="PANTHER" id="PTHR15588">
    <property type="entry name" value="LSM1"/>
    <property type="match status" value="1"/>
</dbReference>
<dbReference type="GO" id="GO:1990726">
    <property type="term" value="C:Lsm1-7-Pat1 complex"/>
    <property type="evidence" value="ECO:0007669"/>
    <property type="project" value="TreeGrafter"/>
</dbReference>
<comment type="subcellular location">
    <subcellularLocation>
        <location evidence="6">Cytoplasm</location>
    </subcellularLocation>
    <subcellularLocation>
        <location evidence="6">Cytoplasm</location>
        <location evidence="6">P-body</location>
    </subcellularLocation>
</comment>
<sequence>MDPPLILPPNIDDVPPPGLALVLELDKPLLVQLRDGRKLLGTLRSFDQYANLVLEDLQYTSGTKERIVVGSQYAEVDMGLHIVRGENVVLLGDIDPSLDPPPGLSLVPEAEIRRIQKADKEAERMKGTFRTRFDFLMED</sequence>
<evidence type="ECO:0000256" key="1">
    <source>
        <dbReference type="ARBA" id="ARBA00006850"/>
    </source>
</evidence>
<keyword evidence="5 6" id="KW-0687">Ribonucleoprotein</keyword>
<accession>A0A3M7L2F7</accession>
<protein>
    <recommendedName>
        <fullName evidence="6">U6 snRNA-associated Sm-like protein LSm1</fullName>
    </recommendedName>
</protein>
<evidence type="ECO:0000256" key="5">
    <source>
        <dbReference type="ARBA" id="ARBA00023274"/>
    </source>
</evidence>
<keyword evidence="2 6" id="KW-0963">Cytoplasm</keyword>
<dbReference type="Gene3D" id="2.30.30.100">
    <property type="match status" value="1"/>
</dbReference>
<keyword evidence="3 6" id="KW-0507">mRNA processing</keyword>
<evidence type="ECO:0000259" key="7">
    <source>
        <dbReference type="PROSITE" id="PS52002"/>
    </source>
</evidence>
<dbReference type="CDD" id="cd01728">
    <property type="entry name" value="LSm1"/>
    <property type="match status" value="1"/>
</dbReference>
<dbReference type="SMART" id="SM00651">
    <property type="entry name" value="Sm"/>
    <property type="match status" value="1"/>
</dbReference>
<dbReference type="Pfam" id="PF01423">
    <property type="entry name" value="LSM"/>
    <property type="match status" value="1"/>
</dbReference>
<reference evidence="9" key="1">
    <citation type="journal article" date="2018" name="Algal Res.">
        <title>Characterization of plant carbon substrate utilization by Auxenochlorella protothecoides.</title>
        <authorList>
            <person name="Vogler B.W."/>
            <person name="Starkenburg S.R."/>
            <person name="Sudasinghe N."/>
            <person name="Schambach J.Y."/>
            <person name="Rollin J.A."/>
            <person name="Pattathil S."/>
            <person name="Barry A.N."/>
        </authorList>
    </citation>
    <scope>NUCLEOTIDE SEQUENCE [LARGE SCALE GENOMIC DNA]</scope>
    <source>
        <strain evidence="9">UTEX 25</strain>
    </source>
</reference>
<dbReference type="AlphaFoldDB" id="A0A3M7L2F7"/>
<dbReference type="InterPro" id="IPR044642">
    <property type="entry name" value="PTHR15588"/>
</dbReference>
<dbReference type="InterPro" id="IPR047575">
    <property type="entry name" value="Sm"/>
</dbReference>
<evidence type="ECO:0000256" key="6">
    <source>
        <dbReference type="RuleBase" id="RU365047"/>
    </source>
</evidence>
<name>A0A3M7L2F7_AUXPR</name>
<dbReference type="GO" id="GO:0000290">
    <property type="term" value="P:deadenylation-dependent decapping of nuclear-transcribed mRNA"/>
    <property type="evidence" value="ECO:0007669"/>
    <property type="project" value="TreeGrafter"/>
</dbReference>
<dbReference type="PANTHER" id="PTHR15588:SF8">
    <property type="entry name" value="U6 SNRNA-ASSOCIATED SM-LIKE PROTEIN LSM1"/>
    <property type="match status" value="1"/>
</dbReference>
<evidence type="ECO:0000256" key="4">
    <source>
        <dbReference type="ARBA" id="ARBA00022884"/>
    </source>
</evidence>
<evidence type="ECO:0000256" key="3">
    <source>
        <dbReference type="ARBA" id="ARBA00022664"/>
    </source>
</evidence>
<dbReference type="InterPro" id="IPR034104">
    <property type="entry name" value="Lsm1"/>
</dbReference>
<feature type="domain" description="Sm" evidence="7">
    <location>
        <begin position="16"/>
        <end position="97"/>
    </location>
</feature>
<evidence type="ECO:0000313" key="9">
    <source>
        <dbReference type="Proteomes" id="UP000279271"/>
    </source>
</evidence>
<dbReference type="GO" id="GO:0003729">
    <property type="term" value="F:mRNA binding"/>
    <property type="evidence" value="ECO:0007669"/>
    <property type="project" value="TreeGrafter"/>
</dbReference>
<comment type="similarity">
    <text evidence="1 6">Belongs to the snRNP Sm proteins family.</text>
</comment>
<evidence type="ECO:0000256" key="2">
    <source>
        <dbReference type="ARBA" id="ARBA00022490"/>
    </source>
</evidence>
<dbReference type="PROSITE" id="PS52002">
    <property type="entry name" value="SM"/>
    <property type="match status" value="1"/>
</dbReference>
<keyword evidence="4 6" id="KW-0694">RNA-binding</keyword>
<dbReference type="InterPro" id="IPR001163">
    <property type="entry name" value="Sm_dom_euk/arc"/>
</dbReference>
<dbReference type="EMBL" id="QOKY01000160">
    <property type="protein sequence ID" value="RMZ55646.1"/>
    <property type="molecule type" value="Genomic_DNA"/>
</dbReference>
<dbReference type="SUPFAM" id="SSF50182">
    <property type="entry name" value="Sm-like ribonucleoproteins"/>
    <property type="match status" value="1"/>
</dbReference>
<dbReference type="GO" id="GO:1990904">
    <property type="term" value="C:ribonucleoprotein complex"/>
    <property type="evidence" value="ECO:0007669"/>
    <property type="project" value="UniProtKB-KW"/>
</dbReference>
<comment type="subunit">
    <text evidence="6">Component of the heptameric LSM1-LSM7 complex that forms a seven-membered ring structure with a donut shape.</text>
</comment>
<comment type="function">
    <text evidence="6">Component of the cytoplasmic LSM1-LSM7 complex which is involved in mRNA degradation.</text>
</comment>
<dbReference type="InterPro" id="IPR010920">
    <property type="entry name" value="LSM_dom_sf"/>
</dbReference>
<dbReference type="Proteomes" id="UP000279271">
    <property type="component" value="Unassembled WGS sequence"/>
</dbReference>
<comment type="caution">
    <text evidence="8">The sequence shown here is derived from an EMBL/GenBank/DDBJ whole genome shotgun (WGS) entry which is preliminary data.</text>
</comment>